<keyword evidence="1" id="KW-1133">Transmembrane helix</keyword>
<feature type="chain" id="PRO_5046131846" evidence="2">
    <location>
        <begin position="21"/>
        <end position="115"/>
    </location>
</feature>
<feature type="transmembrane region" description="Helical" evidence="1">
    <location>
        <begin position="41"/>
        <end position="60"/>
    </location>
</feature>
<proteinExistence type="predicted"/>
<evidence type="ECO:0000256" key="1">
    <source>
        <dbReference type="SAM" id="Phobius"/>
    </source>
</evidence>
<feature type="transmembrane region" description="Helical" evidence="1">
    <location>
        <begin position="91"/>
        <end position="110"/>
    </location>
</feature>
<keyword evidence="1" id="KW-0472">Membrane</keyword>
<keyword evidence="1" id="KW-0812">Transmembrane</keyword>
<organism evidence="3 4">
    <name type="scientific">Microbulbifer harenosus</name>
    <dbReference type="NCBI Taxonomy" id="2576840"/>
    <lineage>
        <taxon>Bacteria</taxon>
        <taxon>Pseudomonadati</taxon>
        <taxon>Pseudomonadota</taxon>
        <taxon>Gammaproteobacteria</taxon>
        <taxon>Cellvibrionales</taxon>
        <taxon>Microbulbiferaceae</taxon>
        <taxon>Microbulbifer</taxon>
    </lineage>
</organism>
<dbReference type="InterPro" id="IPR021762">
    <property type="entry name" value="DUF3325"/>
</dbReference>
<evidence type="ECO:0000313" key="3">
    <source>
        <dbReference type="EMBL" id="TLM79296.1"/>
    </source>
</evidence>
<evidence type="ECO:0000313" key="4">
    <source>
        <dbReference type="Proteomes" id="UP000306791"/>
    </source>
</evidence>
<keyword evidence="2" id="KW-0732">Signal</keyword>
<feature type="signal peptide" evidence="2">
    <location>
        <begin position="1"/>
        <end position="20"/>
    </location>
</feature>
<dbReference type="EMBL" id="VANI01000004">
    <property type="protein sequence ID" value="TLM79296.1"/>
    <property type="molecule type" value="Genomic_DNA"/>
</dbReference>
<keyword evidence="4" id="KW-1185">Reference proteome</keyword>
<gene>
    <name evidence="3" type="ORF">FDY93_04150</name>
</gene>
<sequence length="115" mass="11942">MSTPSLALLAQCLLVLSAFAGFCLAGNNPGSHTNLVSWRGWLRGYGWITLSATAVIAVQAAGWGPGLAGLVGVVSFAVFIVIGLATYRRQFLPRVFVIAAAAGAATLVPLTRAWL</sequence>
<dbReference type="RefSeq" id="WP_138234468.1">
    <property type="nucleotide sequence ID" value="NZ_CP185860.1"/>
</dbReference>
<reference evidence="3 4" key="1">
    <citation type="submission" date="2019-05" db="EMBL/GenBank/DDBJ databases">
        <title>Microbulbifer harenosus sp. nov., an alginate-degrading bacterium isolated from coastal sand.</title>
        <authorList>
            <person name="Huang H."/>
            <person name="Mo K."/>
            <person name="Bao S."/>
        </authorList>
    </citation>
    <scope>NUCLEOTIDE SEQUENCE [LARGE SCALE GENOMIC DNA]</scope>
    <source>
        <strain evidence="3 4">HB161719</strain>
    </source>
</reference>
<feature type="transmembrane region" description="Helical" evidence="1">
    <location>
        <begin position="67"/>
        <end position="85"/>
    </location>
</feature>
<accession>A0ABY2UNE8</accession>
<evidence type="ECO:0000256" key="2">
    <source>
        <dbReference type="SAM" id="SignalP"/>
    </source>
</evidence>
<comment type="caution">
    <text evidence="3">The sequence shown here is derived from an EMBL/GenBank/DDBJ whole genome shotgun (WGS) entry which is preliminary data.</text>
</comment>
<dbReference type="Pfam" id="PF11804">
    <property type="entry name" value="DUF3325"/>
    <property type="match status" value="1"/>
</dbReference>
<dbReference type="Proteomes" id="UP000306791">
    <property type="component" value="Unassembled WGS sequence"/>
</dbReference>
<name>A0ABY2UNE8_9GAMM</name>
<protein>
    <submittedName>
        <fullName evidence="3">DUF3325 domain-containing protein</fullName>
    </submittedName>
</protein>